<gene>
    <name evidence="2" type="ORF">BFL28_04520</name>
</gene>
<protein>
    <submittedName>
        <fullName evidence="2">Acyl-CoA transferase</fullName>
    </submittedName>
</protein>
<dbReference type="AlphaFoldDB" id="A0A1E3LS88"/>
<dbReference type="SUPFAM" id="SSF89796">
    <property type="entry name" value="CoA-transferase family III (CaiB/BaiF)"/>
    <property type="match status" value="1"/>
</dbReference>
<accession>A0A1E3LS88</accession>
<dbReference type="STRING" id="1888892.BFL28_04520"/>
<dbReference type="InterPro" id="IPR023606">
    <property type="entry name" value="CoA-Trfase_III_dom_1_sf"/>
</dbReference>
<dbReference type="InterPro" id="IPR050483">
    <property type="entry name" value="CoA-transferase_III_domain"/>
</dbReference>
<evidence type="ECO:0000313" key="2">
    <source>
        <dbReference type="EMBL" id="ODP36584.1"/>
    </source>
</evidence>
<dbReference type="InterPro" id="IPR003673">
    <property type="entry name" value="CoA-Trfase_fam_III"/>
</dbReference>
<sequence>MMSEADLPLGGLLVVDLSQFLAGPYAALRLLDLGARVIKVERPDGGDPCRDLYKTRDQRISTLFQAINRGKESLALDLKLADDLAVLRQALERADVVIQNYRPGIAERLGIGYEAVRAINPRVIYASISGYGRDGPWAKLPGQDLLAQARSGIMWLSGDQASPPTPVGLAVGDIYTGAMAVQGILAALVRRGVTGRGALVETSLLESLVDLQFEMITEYFANQNTMRFRSEASNGNINAPPPYGVYRTSDGYLALAMTPLQRLAPLLDLDPDPAWEGDHLSLLVERDQIKRRIAERIVMRSTAHWLAALQPHDIWCAEVMDWTALLRTEQFAALDMLQDLPSVDAASVRTTRMPISIDGVRPRGHAPAPALGAHSEALRRELAGNDAPLVSAVKPAL</sequence>
<dbReference type="GO" id="GO:0008410">
    <property type="term" value="F:CoA-transferase activity"/>
    <property type="evidence" value="ECO:0007669"/>
    <property type="project" value="TreeGrafter"/>
</dbReference>
<dbReference type="PANTHER" id="PTHR48207:SF4">
    <property type="entry name" value="BLL6097 PROTEIN"/>
    <property type="match status" value="1"/>
</dbReference>
<keyword evidence="3" id="KW-1185">Reference proteome</keyword>
<dbReference type="Pfam" id="PF02515">
    <property type="entry name" value="CoA_transf_3"/>
    <property type="match status" value="1"/>
</dbReference>
<dbReference type="InterPro" id="IPR044855">
    <property type="entry name" value="CoA-Trfase_III_dom3_sf"/>
</dbReference>
<comment type="caution">
    <text evidence="2">The sequence shown here is derived from an EMBL/GenBank/DDBJ whole genome shotgun (WGS) entry which is preliminary data.</text>
</comment>
<evidence type="ECO:0000256" key="1">
    <source>
        <dbReference type="ARBA" id="ARBA00022679"/>
    </source>
</evidence>
<dbReference type="Gene3D" id="3.40.50.10540">
    <property type="entry name" value="Crotonobetainyl-coa:carnitine coa-transferase, domain 1"/>
    <property type="match status" value="1"/>
</dbReference>
<proteinExistence type="predicted"/>
<dbReference type="OrthoDB" id="5720311at2"/>
<dbReference type="EMBL" id="MDDS01000057">
    <property type="protein sequence ID" value="ODP36584.1"/>
    <property type="molecule type" value="Genomic_DNA"/>
</dbReference>
<organism evidence="2 3">
    <name type="scientific">Sphingomonas turrisvirgatae</name>
    <dbReference type="NCBI Taxonomy" id="1888892"/>
    <lineage>
        <taxon>Bacteria</taxon>
        <taxon>Pseudomonadati</taxon>
        <taxon>Pseudomonadota</taxon>
        <taxon>Alphaproteobacteria</taxon>
        <taxon>Sphingomonadales</taxon>
        <taxon>Sphingomonadaceae</taxon>
        <taxon>Sphingomonas</taxon>
    </lineage>
</organism>
<name>A0A1E3LS88_9SPHN</name>
<dbReference type="PANTHER" id="PTHR48207">
    <property type="entry name" value="SUCCINATE--HYDROXYMETHYLGLUTARATE COA-TRANSFERASE"/>
    <property type="match status" value="1"/>
</dbReference>
<evidence type="ECO:0000313" key="3">
    <source>
        <dbReference type="Proteomes" id="UP000094487"/>
    </source>
</evidence>
<dbReference type="Gene3D" id="3.30.1540.10">
    <property type="entry name" value="formyl-coa transferase, domain 3"/>
    <property type="match status" value="1"/>
</dbReference>
<keyword evidence="1 2" id="KW-0808">Transferase</keyword>
<reference evidence="2 3" key="1">
    <citation type="submission" date="2016-08" db="EMBL/GenBank/DDBJ databases">
        <title>Draft genome of the agarase producing Sphingomonas sp. MCT13.</title>
        <authorList>
            <person name="D'Andrea M.M."/>
            <person name="Rossolini G.M."/>
            <person name="Thaller M.C."/>
        </authorList>
    </citation>
    <scope>NUCLEOTIDE SEQUENCE [LARGE SCALE GENOMIC DNA]</scope>
    <source>
        <strain evidence="2 3">MCT13</strain>
    </source>
</reference>
<dbReference type="Proteomes" id="UP000094487">
    <property type="component" value="Unassembled WGS sequence"/>
</dbReference>